<feature type="signal peptide" evidence="1">
    <location>
        <begin position="1"/>
        <end position="23"/>
    </location>
</feature>
<evidence type="ECO:0000313" key="3">
    <source>
        <dbReference type="Proteomes" id="UP000002019"/>
    </source>
</evidence>
<keyword evidence="3" id="KW-1185">Reference proteome</keyword>
<dbReference type="eggNOG" id="COG3203">
    <property type="taxonomic scope" value="Bacteria"/>
</dbReference>
<dbReference type="SUPFAM" id="SSF56935">
    <property type="entry name" value="Porins"/>
    <property type="match status" value="1"/>
</dbReference>
<dbReference type="Gene3D" id="2.40.160.10">
    <property type="entry name" value="Porin"/>
    <property type="match status" value="1"/>
</dbReference>
<sequence length="485" mass="55167">MVEQKMKHTLFIMLLISFTLLSAQNALSVNGSNEAKFIYRTVEDSLHTYFNDTFGFNLAYRNFSFGMKFIAELPKYSTEQTELLDELDANRLELGWQELYASYEKDACKIYAGITEESFGNGIVFRSYKDLEFDVDNRLESVLFSYNDAFKFKAIYGAIENPAITGKYDLAYGADVQSPYFQGLSLGASAMAFRNLLATNIYNQRTVFAGRLNYASKYVDFQAETAFSELYHQPGIGTKNGKAIYVNGSYYFGPVTLGGAYKQYDKFQYRLNDLPAVNYHNETLSDASATGEDEIGYQGFGTVNITDYLNFTADYAEAWNSDKNKKMNDAYIALEYVKDSFSLLASYSHIEKIDDISNSWQQDLIPALQTNFALLKIPVQIQAEYKKVSKQRQEAESEHFEPKLQTDFTLGKLSLSLCAQSNWEDISEILDSRYWASAQIKYPLFEHSDIILFGGKEAGGKVCRNGVCRYVAPFEGLRFELNTRF</sequence>
<feature type="chain" id="PRO_5002758262" description="DUF5723 domain-containing protein" evidence="1">
    <location>
        <begin position="24"/>
        <end position="485"/>
    </location>
</feature>
<dbReference type="KEGG" id="caci:CLOAM1881"/>
<dbReference type="InterPro" id="IPR046070">
    <property type="entry name" value="DUF6029"/>
</dbReference>
<evidence type="ECO:0000313" key="2">
    <source>
        <dbReference type="EMBL" id="CAO81708.1"/>
    </source>
</evidence>
<accession>B0VJM3</accession>
<dbReference type="STRING" id="459349.CLOAM1881"/>
<evidence type="ECO:0000256" key="1">
    <source>
        <dbReference type="SAM" id="SignalP"/>
    </source>
</evidence>
<name>B0VJM3_CLOAI</name>
<reference evidence="2 3" key="1">
    <citation type="journal article" date="2008" name="J. Bacteriol.">
        <title>'Candidatus Cloacamonas acidaminovorans': genome sequence reconstruction provides a first glimpse of a new bacterial division.</title>
        <authorList>
            <person name="Pelletier E."/>
            <person name="Kreimeyer A."/>
            <person name="Bocs S."/>
            <person name="Rouy Z."/>
            <person name="Gyapay G."/>
            <person name="Chouari R."/>
            <person name="Riviere D."/>
            <person name="Ganesan A."/>
            <person name="Daegelen P."/>
            <person name="Sghir A."/>
            <person name="Cohen G.N."/>
            <person name="Medigue C."/>
            <person name="Weissenbach J."/>
            <person name="Le Paslier D."/>
        </authorList>
    </citation>
    <scope>NUCLEOTIDE SEQUENCE [LARGE SCALE GENOMIC DNA]</scope>
    <source>
        <strain evidence="3">Evry</strain>
    </source>
</reference>
<proteinExistence type="predicted"/>
<dbReference type="Pfam" id="PF19494">
    <property type="entry name" value="DUF6029"/>
    <property type="match status" value="1"/>
</dbReference>
<evidence type="ECO:0008006" key="4">
    <source>
        <dbReference type="Google" id="ProtNLM"/>
    </source>
</evidence>
<dbReference type="Proteomes" id="UP000002019">
    <property type="component" value="Chromosome"/>
</dbReference>
<protein>
    <recommendedName>
        <fullName evidence="4">DUF5723 domain-containing protein</fullName>
    </recommendedName>
</protein>
<organism evidence="2 3">
    <name type="scientific">Cloacimonas acidaminovorans (strain Evry)</name>
    <dbReference type="NCBI Taxonomy" id="459349"/>
    <lineage>
        <taxon>Bacteria</taxon>
        <taxon>Pseudomonadati</taxon>
        <taxon>Candidatus Cloacimonadota</taxon>
        <taxon>Candidatus Cloacimonadia</taxon>
        <taxon>Candidatus Cloacimonadales</taxon>
        <taxon>Candidatus Cloacimonadaceae</taxon>
        <taxon>Candidatus Cloacimonas</taxon>
    </lineage>
</organism>
<dbReference type="EMBL" id="CU466930">
    <property type="protein sequence ID" value="CAO81708.1"/>
    <property type="molecule type" value="Genomic_DNA"/>
</dbReference>
<gene>
    <name evidence="2" type="ordered locus">CLOAM1881</name>
</gene>
<dbReference type="AlphaFoldDB" id="B0VJM3"/>
<dbReference type="InterPro" id="IPR023614">
    <property type="entry name" value="Porin_dom_sf"/>
</dbReference>
<dbReference type="HOGENOM" id="CLU_562252_0_0_0"/>
<keyword evidence="1" id="KW-0732">Signal</keyword>